<organism evidence="4">
    <name type="scientific">freshwater metagenome</name>
    <dbReference type="NCBI Taxonomy" id="449393"/>
    <lineage>
        <taxon>unclassified sequences</taxon>
        <taxon>metagenomes</taxon>
        <taxon>ecological metagenomes</taxon>
    </lineage>
</organism>
<evidence type="ECO:0000313" key="1">
    <source>
        <dbReference type="EMBL" id="CAB4363668.1"/>
    </source>
</evidence>
<dbReference type="EMBL" id="CAFBIY010000277">
    <property type="protein sequence ID" value="CAB4853538.1"/>
    <property type="molecule type" value="Genomic_DNA"/>
</dbReference>
<dbReference type="EMBL" id="CAEZYF010000005">
    <property type="protein sequence ID" value="CAB4717219.1"/>
    <property type="molecule type" value="Genomic_DNA"/>
</dbReference>
<evidence type="ECO:0000313" key="4">
    <source>
        <dbReference type="EMBL" id="CAB4853538.1"/>
    </source>
</evidence>
<protein>
    <submittedName>
        <fullName evidence="4">Unannotated protein</fullName>
    </submittedName>
</protein>
<accession>A0A6J7C9P5</accession>
<dbReference type="EMBL" id="CAFAAV010000084">
    <property type="protein sequence ID" value="CAB4818819.1"/>
    <property type="molecule type" value="Genomic_DNA"/>
</dbReference>
<name>A0A6J7C9P5_9ZZZZ</name>
<sequence>MRSRLILSTLGVTALVLLSTAGTRTVQAANRDVDVDCFANEGDHDWFVATGDTITFTLTNCDQFQIADFDGAILDSGTIVAPIVVNAGEVATFTDTGTSTQHAASVTALSPEHVPAGVLNVTSSVTIPAVAPELDLSSDNLGNGDHYVGDSDSSCAVTAGMHVYGALAVTIDQAGTFTFRAVESDPVSRAVDPLAAFAPVLDPMLALYSTFDPAIPDNGVVG</sequence>
<reference evidence="4" key="1">
    <citation type="submission" date="2020-05" db="EMBL/GenBank/DDBJ databases">
        <authorList>
            <person name="Chiriac C."/>
            <person name="Salcher M."/>
            <person name="Ghai R."/>
            <person name="Kavagutti S V."/>
        </authorList>
    </citation>
    <scope>NUCLEOTIDE SEQUENCE</scope>
</reference>
<dbReference type="AlphaFoldDB" id="A0A6J7C9P5"/>
<evidence type="ECO:0000313" key="2">
    <source>
        <dbReference type="EMBL" id="CAB4717219.1"/>
    </source>
</evidence>
<evidence type="ECO:0000313" key="5">
    <source>
        <dbReference type="EMBL" id="CAB4932359.1"/>
    </source>
</evidence>
<gene>
    <name evidence="2" type="ORF">UFOPK2656_01054</name>
    <name evidence="3" type="ORF">UFOPK3099_01262</name>
    <name evidence="4" type="ORF">UFOPK3267_03070</name>
    <name evidence="5" type="ORF">UFOPK3651_01570</name>
    <name evidence="1" type="ORF">UFOPK4189_01443</name>
</gene>
<dbReference type="EMBL" id="CAFBMT010000007">
    <property type="protein sequence ID" value="CAB4932359.1"/>
    <property type="molecule type" value="Genomic_DNA"/>
</dbReference>
<proteinExistence type="predicted"/>
<evidence type="ECO:0000313" key="3">
    <source>
        <dbReference type="EMBL" id="CAB4818819.1"/>
    </source>
</evidence>
<dbReference type="EMBL" id="CAESGF010000007">
    <property type="protein sequence ID" value="CAB4363668.1"/>
    <property type="molecule type" value="Genomic_DNA"/>
</dbReference>